<accession>A0A2T6FWE2</accession>
<evidence type="ECO:0000313" key="1">
    <source>
        <dbReference type="EMBL" id="PUA36210.1"/>
    </source>
</evidence>
<sequence length="64" mass="7305">MWGFFQTDDQEVDRRGNDEEMISFLVDKGRHFKKPLIGNATELFLDQFPAAVNFLSVNARSIAA</sequence>
<reference evidence="1 2" key="1">
    <citation type="submission" date="2018-03" db="EMBL/GenBank/DDBJ databases">
        <title>Genome sequence of Paenibacillus elgii strain AC13 an antimicrobial compound producing bacteria.</title>
        <authorList>
            <person name="Kurokawa A.S."/>
            <person name="Araujo J.F."/>
            <person name="Costa R.A."/>
            <person name="Ortega D.B."/>
            <person name="Pires A.S."/>
            <person name="Pappas G.J.Jr."/>
            <person name="Franco O.L."/>
            <person name="Barreto C."/>
            <person name="Magalhaes B.S."/>
            <person name="Kruger R.H."/>
        </authorList>
    </citation>
    <scope>NUCLEOTIDE SEQUENCE [LARGE SCALE GENOMIC DNA]</scope>
    <source>
        <strain evidence="1 2">AC13</strain>
    </source>
</reference>
<dbReference type="AlphaFoldDB" id="A0A2T6FWE2"/>
<gene>
    <name evidence="1" type="ORF">C8Z91_27605</name>
</gene>
<proteinExistence type="predicted"/>
<dbReference type="Proteomes" id="UP000244184">
    <property type="component" value="Unassembled WGS sequence"/>
</dbReference>
<comment type="caution">
    <text evidence="1">The sequence shown here is derived from an EMBL/GenBank/DDBJ whole genome shotgun (WGS) entry which is preliminary data.</text>
</comment>
<dbReference type="EMBL" id="PYHP01000072">
    <property type="protein sequence ID" value="PUA36210.1"/>
    <property type="molecule type" value="Genomic_DNA"/>
</dbReference>
<protein>
    <submittedName>
        <fullName evidence="1">Uncharacterized protein</fullName>
    </submittedName>
</protein>
<name>A0A2T6FWE2_9BACL</name>
<organism evidence="1 2">
    <name type="scientific">Paenibacillus elgii</name>
    <dbReference type="NCBI Taxonomy" id="189691"/>
    <lineage>
        <taxon>Bacteria</taxon>
        <taxon>Bacillati</taxon>
        <taxon>Bacillota</taxon>
        <taxon>Bacilli</taxon>
        <taxon>Bacillales</taxon>
        <taxon>Paenibacillaceae</taxon>
        <taxon>Paenibacillus</taxon>
    </lineage>
</organism>
<evidence type="ECO:0000313" key="2">
    <source>
        <dbReference type="Proteomes" id="UP000244184"/>
    </source>
</evidence>